<keyword evidence="9" id="KW-1185">Reference proteome</keyword>
<dbReference type="GO" id="GO:0004725">
    <property type="term" value="F:protein tyrosine phosphatase activity"/>
    <property type="evidence" value="ECO:0007669"/>
    <property type="project" value="UniProtKB-EC"/>
</dbReference>
<dbReference type="PANTHER" id="PTHR45848">
    <property type="entry name" value="DUAL SPECIFICITY PROTEIN PHOSPHATASE 12 FAMILY MEMBER"/>
    <property type="match status" value="1"/>
</dbReference>
<sequence>MTIITASGSSVTEILEGKIFLGNLSAAISSEEKAKLGITHIVSVCPDYPSTGPQHLRISVEDSEYADLLIHLPVACRFIERAIEQGGRVLVHCVMGISRSTTVVAAYLMKTRGMTPPNAIRYLKQKRHQIHPNYGFIKQLDVFVQCEFDPSPSHPKYRSWKRRHQQDVTYFLNHMSDTISIIPDRLLLSSSFPEDPDQAHSLLSDIGITHLISLSPAQIPSLAVYSGVRHHQFKIKDQSSDGLLFALPDICACIRDAVDRGGLVLIYSQNETRVCTAACAFLMSAMRYSPSRAFSLLEDALPLFNPTQNFSRNLELFHACGYHPTPNHPVVKGHPASHNRSSSDSKTKDLGKAATNILSETTLDLSAFGDALRSIQVQTTTRSFVSAS</sequence>
<dbReference type="OrthoDB" id="10252009at2759"/>
<dbReference type="EMBL" id="CACVBS010000024">
    <property type="protein sequence ID" value="CAA7259408.1"/>
    <property type="molecule type" value="Genomic_DNA"/>
</dbReference>
<name>A0A8S0WV45_CYCAE</name>
<evidence type="ECO:0000313" key="9">
    <source>
        <dbReference type="Proteomes" id="UP000467700"/>
    </source>
</evidence>
<dbReference type="EC" id="3.1.3.48" evidence="2"/>
<accession>A0A8S0WV45</accession>
<protein>
    <recommendedName>
        <fullName evidence="2">protein-tyrosine-phosphatase</fullName>
        <ecNumber evidence="2">3.1.3.48</ecNumber>
    </recommendedName>
</protein>
<dbReference type="AlphaFoldDB" id="A0A8S0WV45"/>
<dbReference type="SMART" id="SM00195">
    <property type="entry name" value="DSPc"/>
    <property type="match status" value="1"/>
</dbReference>
<dbReference type="PROSITE" id="PS00383">
    <property type="entry name" value="TYR_PHOSPHATASE_1"/>
    <property type="match status" value="1"/>
</dbReference>
<feature type="region of interest" description="Disordered" evidence="5">
    <location>
        <begin position="328"/>
        <end position="350"/>
    </location>
</feature>
<dbReference type="InterPro" id="IPR029021">
    <property type="entry name" value="Prot-tyrosine_phosphatase-like"/>
</dbReference>
<dbReference type="InterPro" id="IPR016130">
    <property type="entry name" value="Tyr_Pase_AS"/>
</dbReference>
<dbReference type="InterPro" id="IPR000340">
    <property type="entry name" value="Dual-sp_phosphatase_cat-dom"/>
</dbReference>
<dbReference type="Proteomes" id="UP000467700">
    <property type="component" value="Unassembled WGS sequence"/>
</dbReference>
<dbReference type="Gene3D" id="3.90.190.10">
    <property type="entry name" value="Protein tyrosine phosphatase superfamily"/>
    <property type="match status" value="2"/>
</dbReference>
<comment type="caution">
    <text evidence="8">The sequence shown here is derived from an EMBL/GenBank/DDBJ whole genome shotgun (WGS) entry which is preliminary data.</text>
</comment>
<evidence type="ECO:0000259" key="7">
    <source>
        <dbReference type="PROSITE" id="PS50056"/>
    </source>
</evidence>
<reference evidence="8 9" key="1">
    <citation type="submission" date="2020-01" db="EMBL/GenBank/DDBJ databases">
        <authorList>
            <person name="Gupta K D."/>
        </authorList>
    </citation>
    <scope>NUCLEOTIDE SEQUENCE [LARGE SCALE GENOMIC DNA]</scope>
</reference>
<evidence type="ECO:0000256" key="2">
    <source>
        <dbReference type="ARBA" id="ARBA00013064"/>
    </source>
</evidence>
<feature type="domain" description="Tyrosine-protein phosphatase" evidence="6">
    <location>
        <begin position="10"/>
        <end position="149"/>
    </location>
</feature>
<evidence type="ECO:0000259" key="6">
    <source>
        <dbReference type="PROSITE" id="PS50054"/>
    </source>
</evidence>
<evidence type="ECO:0000256" key="5">
    <source>
        <dbReference type="SAM" id="MobiDB-lite"/>
    </source>
</evidence>
<dbReference type="CDD" id="cd14498">
    <property type="entry name" value="DSP"/>
    <property type="match status" value="2"/>
</dbReference>
<evidence type="ECO:0000256" key="4">
    <source>
        <dbReference type="ARBA" id="ARBA00022912"/>
    </source>
</evidence>
<dbReference type="PANTHER" id="PTHR45848:SF4">
    <property type="entry name" value="DUAL SPECIFICITY PROTEIN PHOSPHATASE 12"/>
    <property type="match status" value="1"/>
</dbReference>
<dbReference type="InterPro" id="IPR020422">
    <property type="entry name" value="TYR_PHOSPHATASE_DUAL_dom"/>
</dbReference>
<dbReference type="InterPro" id="IPR000387">
    <property type="entry name" value="Tyr_Pase_dom"/>
</dbReference>
<gene>
    <name evidence="8" type="ORF">AAE3_LOCUS1647</name>
</gene>
<dbReference type="GO" id="GO:0008138">
    <property type="term" value="F:protein tyrosine/serine/threonine phosphatase activity"/>
    <property type="evidence" value="ECO:0007669"/>
    <property type="project" value="TreeGrafter"/>
</dbReference>
<evidence type="ECO:0000313" key="8">
    <source>
        <dbReference type="EMBL" id="CAA7259408.1"/>
    </source>
</evidence>
<dbReference type="Pfam" id="PF00782">
    <property type="entry name" value="DSPc"/>
    <property type="match status" value="2"/>
</dbReference>
<evidence type="ECO:0000256" key="1">
    <source>
        <dbReference type="ARBA" id="ARBA00008601"/>
    </source>
</evidence>
<organism evidence="8 9">
    <name type="scientific">Cyclocybe aegerita</name>
    <name type="common">Black poplar mushroom</name>
    <name type="synonym">Agrocybe aegerita</name>
    <dbReference type="NCBI Taxonomy" id="1973307"/>
    <lineage>
        <taxon>Eukaryota</taxon>
        <taxon>Fungi</taxon>
        <taxon>Dikarya</taxon>
        <taxon>Basidiomycota</taxon>
        <taxon>Agaricomycotina</taxon>
        <taxon>Agaricomycetes</taxon>
        <taxon>Agaricomycetidae</taxon>
        <taxon>Agaricales</taxon>
        <taxon>Agaricineae</taxon>
        <taxon>Bolbitiaceae</taxon>
        <taxon>Cyclocybe</taxon>
    </lineage>
</organism>
<dbReference type="SUPFAM" id="SSF52799">
    <property type="entry name" value="(Phosphotyrosine protein) phosphatases II"/>
    <property type="match status" value="2"/>
</dbReference>
<feature type="compositionally biased region" description="Basic and acidic residues" evidence="5">
    <location>
        <begin position="341"/>
        <end position="350"/>
    </location>
</feature>
<keyword evidence="3" id="KW-0378">Hydrolase</keyword>
<proteinExistence type="inferred from homology"/>
<evidence type="ECO:0000256" key="3">
    <source>
        <dbReference type="ARBA" id="ARBA00022801"/>
    </source>
</evidence>
<keyword evidence="4" id="KW-0904">Protein phosphatase</keyword>
<feature type="domain" description="Tyrosine specific protein phosphatases" evidence="7">
    <location>
        <begin position="84"/>
        <end position="127"/>
    </location>
</feature>
<dbReference type="PROSITE" id="PS50056">
    <property type="entry name" value="TYR_PHOSPHATASE_2"/>
    <property type="match status" value="1"/>
</dbReference>
<dbReference type="PROSITE" id="PS50054">
    <property type="entry name" value="TYR_PHOSPHATASE_DUAL"/>
    <property type="match status" value="1"/>
</dbReference>
<comment type="similarity">
    <text evidence="1">Belongs to the protein-tyrosine phosphatase family. Non-receptor class dual specificity subfamily.</text>
</comment>